<keyword evidence="3" id="KW-1185">Reference proteome</keyword>
<evidence type="ECO:0000256" key="1">
    <source>
        <dbReference type="SAM" id="SignalP"/>
    </source>
</evidence>
<dbReference type="Proteomes" id="UP000242951">
    <property type="component" value="Unassembled WGS sequence"/>
</dbReference>
<keyword evidence="1" id="KW-0732">Signal</keyword>
<gene>
    <name evidence="2" type="ORF">BPMI_00797</name>
</gene>
<organism evidence="2 3">
    <name type="scientific">Candidatus Burkholderia pumila</name>
    <dbReference type="NCBI Taxonomy" id="1090375"/>
    <lineage>
        <taxon>Bacteria</taxon>
        <taxon>Pseudomonadati</taxon>
        <taxon>Pseudomonadota</taxon>
        <taxon>Betaproteobacteria</taxon>
        <taxon>Burkholderiales</taxon>
        <taxon>Burkholderiaceae</taxon>
        <taxon>Burkholderia</taxon>
    </lineage>
</organism>
<sequence>MRRIWKSAWLAASMLCVTSARALPDADAQALSLADTATATVSAPSNWRGSFETAAANYNTVSQADRRDLNDTIRVASSLSYDAALTGGWRVFFSKPARCGLAGRKR</sequence>
<comment type="caution">
    <text evidence="2">The sequence shown here is derived from an EMBL/GenBank/DDBJ whole genome shotgun (WGS) entry which is preliminary data.</text>
</comment>
<evidence type="ECO:0000313" key="3">
    <source>
        <dbReference type="Proteomes" id="UP000242951"/>
    </source>
</evidence>
<evidence type="ECO:0000313" key="2">
    <source>
        <dbReference type="EMBL" id="KMQ80098.1"/>
    </source>
</evidence>
<dbReference type="EMBL" id="LELG01000163">
    <property type="protein sequence ID" value="KMQ80098.1"/>
    <property type="molecule type" value="Genomic_DNA"/>
</dbReference>
<protein>
    <submittedName>
        <fullName evidence="2">Uncharacterized protein</fullName>
    </submittedName>
</protein>
<proteinExistence type="predicted"/>
<reference evidence="2 3" key="1">
    <citation type="submission" date="2015-06" db="EMBL/GenBank/DDBJ databases">
        <title>Comparative genomics of Burkholderia leaf nodule symbionts.</title>
        <authorList>
            <person name="Carlier A."/>
            <person name="Eberl L."/>
            <person name="Pinto-Carbo M."/>
        </authorList>
    </citation>
    <scope>NUCLEOTIDE SEQUENCE [LARGE SCALE GENOMIC DNA]</scope>
    <source>
        <strain evidence="2 3">UZHbot3</strain>
    </source>
</reference>
<accession>A0ABR5HL22</accession>
<name>A0ABR5HL22_9BURK</name>
<feature type="chain" id="PRO_5047129711" evidence="1">
    <location>
        <begin position="23"/>
        <end position="106"/>
    </location>
</feature>
<feature type="signal peptide" evidence="1">
    <location>
        <begin position="1"/>
        <end position="22"/>
    </location>
</feature>